<dbReference type="RefSeq" id="WP_271122005.1">
    <property type="nucleotide sequence ID" value="NZ_JALHAN010000059.1"/>
</dbReference>
<dbReference type="Proteomes" id="UP001150641">
    <property type="component" value="Unassembled WGS sequence"/>
</dbReference>
<evidence type="ECO:0000313" key="1">
    <source>
        <dbReference type="EMBL" id="MCT4701172.1"/>
    </source>
</evidence>
<proteinExistence type="predicted"/>
<accession>A0A9X2W6N9</accession>
<evidence type="ECO:0000313" key="2">
    <source>
        <dbReference type="Proteomes" id="UP001150641"/>
    </source>
</evidence>
<protein>
    <submittedName>
        <fullName evidence="1">Uncharacterized protein</fullName>
    </submittedName>
</protein>
<comment type="caution">
    <text evidence="1">The sequence shown here is derived from an EMBL/GenBank/DDBJ whole genome shotgun (WGS) entry which is preliminary data.</text>
</comment>
<name>A0A9X2W6N9_9ENTR</name>
<organism evidence="1 2">
    <name type="scientific">Dryocola boscaweniae</name>
    <dbReference type="NCBI Taxonomy" id="2925397"/>
    <lineage>
        <taxon>Bacteria</taxon>
        <taxon>Pseudomonadati</taxon>
        <taxon>Pseudomonadota</taxon>
        <taxon>Gammaproteobacteria</taxon>
        <taxon>Enterobacterales</taxon>
        <taxon>Enterobacteriaceae</taxon>
        <taxon>Dryocola</taxon>
    </lineage>
</organism>
<sequence length="123" mass="14241">MIQVIPSDGQTLVNTGDWRSCDSDLPYRGKYNVGRYTMGYDFMFQYMHIVHNLPISLDNYRDDTSALSSTENAIAYLEHYGIIDNTVLVNMRNMIKHPKDGFIILQRENVITGIYKDNYHGLQ</sequence>
<gene>
    <name evidence="1" type="ORF">MUA00_05040</name>
</gene>
<dbReference type="EMBL" id="JALHAP010000072">
    <property type="protein sequence ID" value="MCT4701172.1"/>
    <property type="molecule type" value="Genomic_DNA"/>
</dbReference>
<dbReference type="AlphaFoldDB" id="A0A9X2W6N9"/>
<reference evidence="1" key="1">
    <citation type="submission" date="2022-03" db="EMBL/GenBank/DDBJ databases">
        <title>Proposal of a novel genus Dryocolo and two novel species.</title>
        <authorList>
            <person name="Maddock D.W."/>
            <person name="Brady C.L."/>
            <person name="Denman S."/>
            <person name="Arnold D."/>
        </authorList>
    </citation>
    <scope>NUCLEOTIDE SEQUENCE</scope>
    <source>
        <strain evidence="1">H6W4</strain>
    </source>
</reference>
<keyword evidence="2" id="KW-1185">Reference proteome</keyword>